<accession>A0A4R2Q177</accession>
<protein>
    <submittedName>
        <fullName evidence="1">Uncharacterized protein</fullName>
    </submittedName>
</protein>
<keyword evidence="2" id="KW-1185">Reference proteome</keyword>
<proteinExistence type="predicted"/>
<organism evidence="1 2">
    <name type="scientific">Rhodovulum marinum</name>
    <dbReference type="NCBI Taxonomy" id="320662"/>
    <lineage>
        <taxon>Bacteria</taxon>
        <taxon>Pseudomonadati</taxon>
        <taxon>Pseudomonadota</taxon>
        <taxon>Alphaproteobacteria</taxon>
        <taxon>Rhodobacterales</taxon>
        <taxon>Paracoccaceae</taxon>
        <taxon>Rhodovulum</taxon>
    </lineage>
</organism>
<comment type="caution">
    <text evidence="1">The sequence shown here is derived from an EMBL/GenBank/DDBJ whole genome shotgun (WGS) entry which is preliminary data.</text>
</comment>
<evidence type="ECO:0000313" key="2">
    <source>
        <dbReference type="Proteomes" id="UP000294835"/>
    </source>
</evidence>
<gene>
    <name evidence="1" type="ORF">EV662_10324</name>
</gene>
<reference evidence="1 2" key="1">
    <citation type="submission" date="2019-03" db="EMBL/GenBank/DDBJ databases">
        <title>Genomic Encyclopedia of Type Strains, Phase IV (KMG-IV): sequencing the most valuable type-strain genomes for metagenomic binning, comparative biology and taxonomic classification.</title>
        <authorList>
            <person name="Goeker M."/>
        </authorList>
    </citation>
    <scope>NUCLEOTIDE SEQUENCE [LARGE SCALE GENOMIC DNA]</scope>
    <source>
        <strain evidence="1 2">DSM 18063</strain>
    </source>
</reference>
<dbReference type="RefSeq" id="WP_165915540.1">
    <property type="nucleotide sequence ID" value="NZ_SLXP01000003.1"/>
</dbReference>
<dbReference type="EMBL" id="SLXP01000003">
    <property type="protein sequence ID" value="TCP42119.1"/>
    <property type="molecule type" value="Genomic_DNA"/>
</dbReference>
<sequence length="48" mass="5091">MTVPFAADLCALMALGSLAAFWQQDRAEPLCRDLLIALAGVALVLALF</sequence>
<dbReference type="Proteomes" id="UP000294835">
    <property type="component" value="Unassembled WGS sequence"/>
</dbReference>
<name>A0A4R2Q177_9RHOB</name>
<dbReference type="AlphaFoldDB" id="A0A4R2Q177"/>
<evidence type="ECO:0000313" key="1">
    <source>
        <dbReference type="EMBL" id="TCP42119.1"/>
    </source>
</evidence>